<evidence type="ECO:0000256" key="1">
    <source>
        <dbReference type="SAM" id="MobiDB-lite"/>
    </source>
</evidence>
<reference evidence="4 5" key="1">
    <citation type="submission" date="2018-10" db="EMBL/GenBank/DDBJ databases">
        <title>Phylogenomics of Brevibacillus.</title>
        <authorList>
            <person name="Dunlap C."/>
        </authorList>
    </citation>
    <scope>NUCLEOTIDE SEQUENCE [LARGE SCALE GENOMIC DNA]</scope>
    <source>
        <strain evidence="4 5">JCM 12215</strain>
    </source>
</reference>
<gene>
    <name evidence="4" type="ORF">EDM52_07585</name>
</gene>
<evidence type="ECO:0000313" key="5">
    <source>
        <dbReference type="Proteomes" id="UP000282028"/>
    </source>
</evidence>
<protein>
    <submittedName>
        <fullName evidence="4">DUF2808 domain-containing protein</fullName>
    </submittedName>
</protein>
<dbReference type="InterPro" id="IPR036582">
    <property type="entry name" value="Mao_N_sf"/>
</dbReference>
<keyword evidence="5" id="KW-1185">Reference proteome</keyword>
<feature type="chain" id="PRO_5018312094" evidence="2">
    <location>
        <begin position="30"/>
        <end position="727"/>
    </location>
</feature>
<organism evidence="4 5">
    <name type="scientific">Brevibacillus invocatus</name>
    <dbReference type="NCBI Taxonomy" id="173959"/>
    <lineage>
        <taxon>Bacteria</taxon>
        <taxon>Bacillati</taxon>
        <taxon>Bacillota</taxon>
        <taxon>Bacilli</taxon>
        <taxon>Bacillales</taxon>
        <taxon>Paenibacillaceae</taxon>
        <taxon>Brevibacillus</taxon>
    </lineage>
</organism>
<keyword evidence="2" id="KW-0732">Signal</keyword>
<feature type="domain" description="Copper amine oxidase-like N-terminal" evidence="3">
    <location>
        <begin position="620"/>
        <end position="725"/>
    </location>
</feature>
<dbReference type="AlphaFoldDB" id="A0A3M8CIJ4"/>
<feature type="region of interest" description="Disordered" evidence="1">
    <location>
        <begin position="420"/>
        <end position="445"/>
    </location>
</feature>
<name>A0A3M8CIJ4_9BACL</name>
<dbReference type="Proteomes" id="UP000282028">
    <property type="component" value="Unassembled WGS sequence"/>
</dbReference>
<dbReference type="RefSeq" id="WP_122908400.1">
    <property type="nucleotide sequence ID" value="NZ_CBCSBE010000001.1"/>
</dbReference>
<accession>A0A3M8CIJ4</accession>
<dbReference type="Pfam" id="PF07833">
    <property type="entry name" value="Cu_amine_oxidN1"/>
    <property type="match status" value="1"/>
</dbReference>
<sequence>MKKNKKPISIVMATALITTSLAVAPQALAVDDVSVEALDSNGVDEDSDYEITFTLEEDLDSGEEIIITFDDDFQISKSISKSNVKVEGKAPKSVSFDSKNNEITITVNTSYDEGDDIEVVISDVITNPDTKGEYRVDVETENETSDYAKVSIGSKSSSSSKDFSVELDSTKAGEKTAIELGDFDLKGSDKLKTGNVITVIFPDADMLPRSLDEADVKVNGYVVKDVSIDDDEVEIEVPSGANNKDYINLEFLKAGGIKNPSNGDYTFKIKYEGVTYQSEKFSIKGTGSSSSSTASSFTVSLSDPTAGARTSYSFEADFGNKQLNPDEQFTIEFPSADMIPGIISAEDFTINGKTAKRVGATGSKVYVTTPSNFSKSSTVKVNIGFGAWISNPKAAGTYNLKMTVDGRTVTSKDFTVTGSTVNPAPVTPTSPAAPTTPQTGTPAAVNNNSTATIALGTTAMGAATGLTVSIKNMGAALTKQRDFIELVFPAGYTVPAYIAPANITVNGAAANFVAVRGQNVLVYPAQDLPASGAATVVISAGANIINPKVKNTYSISVFTSEEKGLLFARAVGVGMPAPALPAQPAPAPAPATPAAPAAQPSAAVPANAALFKLNTNSYTLHGKTHQLQVAPYLANGNTTMVPAQFFKEGLALTTQWNNQTVAIISGTKVLRFTVGSNKAKIGNEEHTLTAPVALKDGMPMIPVRFVTDNLGYKVGWDAQTSSVYVYR</sequence>
<comment type="caution">
    <text evidence="4">The sequence shown here is derived from an EMBL/GenBank/DDBJ whole genome shotgun (WGS) entry which is preliminary data.</text>
</comment>
<dbReference type="Gene3D" id="3.30.457.10">
    <property type="entry name" value="Copper amine oxidase-like, N-terminal domain"/>
    <property type="match status" value="1"/>
</dbReference>
<feature type="signal peptide" evidence="2">
    <location>
        <begin position="1"/>
        <end position="29"/>
    </location>
</feature>
<evidence type="ECO:0000259" key="3">
    <source>
        <dbReference type="Pfam" id="PF07833"/>
    </source>
</evidence>
<evidence type="ECO:0000256" key="2">
    <source>
        <dbReference type="SAM" id="SignalP"/>
    </source>
</evidence>
<dbReference type="OrthoDB" id="2474314at2"/>
<evidence type="ECO:0000313" key="4">
    <source>
        <dbReference type="EMBL" id="RNB75439.1"/>
    </source>
</evidence>
<proteinExistence type="predicted"/>
<dbReference type="SUPFAM" id="SSF55383">
    <property type="entry name" value="Copper amine oxidase, domain N"/>
    <property type="match status" value="1"/>
</dbReference>
<dbReference type="InterPro" id="IPR012854">
    <property type="entry name" value="Cu_amine_oxidase-like_N"/>
</dbReference>
<dbReference type="EMBL" id="RHHR01000010">
    <property type="protein sequence ID" value="RNB75439.1"/>
    <property type="molecule type" value="Genomic_DNA"/>
</dbReference>